<dbReference type="EMBL" id="CP070496">
    <property type="protein sequence ID" value="QSB05865.1"/>
    <property type="molecule type" value="Genomic_DNA"/>
</dbReference>
<feature type="region of interest" description="Disordered" evidence="1">
    <location>
        <begin position="1"/>
        <end position="22"/>
    </location>
</feature>
<feature type="transmembrane region" description="Helical" evidence="2">
    <location>
        <begin position="75"/>
        <end position="97"/>
    </location>
</feature>
<sequence length="267" mass="28620">MESRNRSLHQMMNSQRTAGQPTIGAEYGSYDGMTQAPRVETMTVDDVIVRTVGLLGLTLVGAFFTWTLASGGNVALAQSLSFVGMLVGFGVMIFSMFRPIMSPAVAVVYCVGQGFLLGFVSLIFNQIHPGIAVNAVIGTVLVFIGMLLLYKNRVVRNSPKFTKVMMGAGIGFGLLILVNFASRMMGADLGLFSQPGESGTLLQWLIVIGLVAFAAFSFVLDFDMIEQSVAQGAPKKFAWAGAFGLAAGLIFLYWTLLQLLSLFQGGD</sequence>
<evidence type="ECO:0000256" key="2">
    <source>
        <dbReference type="SAM" id="Phobius"/>
    </source>
</evidence>
<dbReference type="Proteomes" id="UP000662939">
    <property type="component" value="Chromosome"/>
</dbReference>
<keyword evidence="2" id="KW-1133">Transmembrane helix</keyword>
<gene>
    <name evidence="3" type="ORF">JQS30_02765</name>
</gene>
<dbReference type="Pfam" id="PF12811">
    <property type="entry name" value="BaxI_1"/>
    <property type="match status" value="1"/>
</dbReference>
<reference evidence="3" key="1">
    <citation type="submission" date="2021-02" db="EMBL/GenBank/DDBJ databases">
        <title>Natronoglycomyces albus gen. nov., sp. nov, a haloalkaliphilic actinobacterium from a soda solonchak soil.</title>
        <authorList>
            <person name="Sorokin D.Y."/>
            <person name="Khijniak T.V."/>
            <person name="Zakharycheva A.P."/>
            <person name="Boueva O.V."/>
            <person name="Ariskina E.V."/>
            <person name="Hahnke R.L."/>
            <person name="Bunk B."/>
            <person name="Sproer C."/>
            <person name="Schumann P."/>
            <person name="Evtushenko L.I."/>
            <person name="Kublanov I.V."/>
        </authorList>
    </citation>
    <scope>NUCLEOTIDE SEQUENCE</scope>
    <source>
        <strain evidence="3">DSM 106290</strain>
    </source>
</reference>
<feature type="transmembrane region" description="Helical" evidence="2">
    <location>
        <begin position="130"/>
        <end position="149"/>
    </location>
</feature>
<evidence type="ECO:0000256" key="1">
    <source>
        <dbReference type="SAM" id="MobiDB-lite"/>
    </source>
</evidence>
<dbReference type="KEGG" id="nav:JQS30_02765"/>
<evidence type="ECO:0000313" key="3">
    <source>
        <dbReference type="EMBL" id="QSB05865.1"/>
    </source>
</evidence>
<dbReference type="PANTHER" id="PTHR41282:SF1">
    <property type="entry name" value="CONSERVED TRANSMEMBRANE PROTEIN-RELATED"/>
    <property type="match status" value="1"/>
</dbReference>
<accession>A0A895XRQ6</accession>
<feature type="transmembrane region" description="Helical" evidence="2">
    <location>
        <begin position="237"/>
        <end position="257"/>
    </location>
</feature>
<dbReference type="RefSeq" id="WP_213171876.1">
    <property type="nucleotide sequence ID" value="NZ_CP070496.1"/>
</dbReference>
<feature type="transmembrane region" description="Helical" evidence="2">
    <location>
        <begin position="104"/>
        <end position="124"/>
    </location>
</feature>
<feature type="transmembrane region" description="Helical" evidence="2">
    <location>
        <begin position="201"/>
        <end position="225"/>
    </location>
</feature>
<feature type="transmembrane region" description="Helical" evidence="2">
    <location>
        <begin position="161"/>
        <end position="181"/>
    </location>
</feature>
<keyword evidence="4" id="KW-1185">Reference proteome</keyword>
<name>A0A895XRQ6_9ACTN</name>
<keyword evidence="2" id="KW-0812">Transmembrane</keyword>
<dbReference type="PANTHER" id="PTHR41282">
    <property type="entry name" value="CONSERVED TRANSMEMBRANE PROTEIN-RELATED"/>
    <property type="match status" value="1"/>
</dbReference>
<feature type="transmembrane region" description="Helical" evidence="2">
    <location>
        <begin position="47"/>
        <end position="69"/>
    </location>
</feature>
<proteinExistence type="predicted"/>
<dbReference type="AlphaFoldDB" id="A0A895XRQ6"/>
<evidence type="ECO:0000313" key="4">
    <source>
        <dbReference type="Proteomes" id="UP000662939"/>
    </source>
</evidence>
<keyword evidence="2" id="KW-0472">Membrane</keyword>
<organism evidence="3 4">
    <name type="scientific">Natronoglycomyces albus</name>
    <dbReference type="NCBI Taxonomy" id="2811108"/>
    <lineage>
        <taxon>Bacteria</taxon>
        <taxon>Bacillati</taxon>
        <taxon>Actinomycetota</taxon>
        <taxon>Actinomycetes</taxon>
        <taxon>Glycomycetales</taxon>
        <taxon>Glycomycetaceae</taxon>
        <taxon>Natronoglycomyces</taxon>
    </lineage>
</organism>
<dbReference type="InterPro" id="IPR010539">
    <property type="entry name" value="BaxI_1-like"/>
</dbReference>
<feature type="compositionally biased region" description="Polar residues" evidence="1">
    <location>
        <begin position="8"/>
        <end position="20"/>
    </location>
</feature>
<protein>
    <submittedName>
        <fullName evidence="3">Bax inhibitor-1/YccA family protein</fullName>
    </submittedName>
</protein>